<dbReference type="PROSITE" id="PS00032">
    <property type="entry name" value="ANTENNAPEDIA"/>
    <property type="match status" value="1"/>
</dbReference>
<proteinExistence type="inferred from homology"/>
<dbReference type="InterPro" id="IPR001356">
    <property type="entry name" value="HD"/>
</dbReference>
<dbReference type="CDD" id="cd00086">
    <property type="entry name" value="homeodomain"/>
    <property type="match status" value="1"/>
</dbReference>
<feature type="DNA-binding region" description="Homeobox" evidence="7">
    <location>
        <begin position="201"/>
        <end position="260"/>
    </location>
</feature>
<dbReference type="OrthoDB" id="6159439at2759"/>
<dbReference type="PRINTS" id="PR00024">
    <property type="entry name" value="HOMEOBOX"/>
</dbReference>
<evidence type="ECO:0000256" key="5">
    <source>
        <dbReference type="ARBA" id="ARBA00023155"/>
    </source>
</evidence>
<evidence type="ECO:0000313" key="13">
    <source>
        <dbReference type="Proteomes" id="UP000499080"/>
    </source>
</evidence>
<feature type="region of interest" description="Disordered" evidence="10">
    <location>
        <begin position="258"/>
        <end position="290"/>
    </location>
</feature>
<dbReference type="EMBL" id="BGPR01004472">
    <property type="protein sequence ID" value="GBN00001.1"/>
    <property type="molecule type" value="Genomic_DNA"/>
</dbReference>
<protein>
    <submittedName>
        <fullName evidence="12">Homeobox protein Hox-B7-B</fullName>
    </submittedName>
</protein>
<dbReference type="GO" id="GO:0005634">
    <property type="term" value="C:nucleus"/>
    <property type="evidence" value="ECO:0007669"/>
    <property type="project" value="UniProtKB-SubCell"/>
</dbReference>
<dbReference type="PRINTS" id="PR00025">
    <property type="entry name" value="ANTENNAPEDIA"/>
</dbReference>
<evidence type="ECO:0000256" key="10">
    <source>
        <dbReference type="SAM" id="MobiDB-lite"/>
    </source>
</evidence>
<evidence type="ECO:0000313" key="12">
    <source>
        <dbReference type="EMBL" id="GBN00001.1"/>
    </source>
</evidence>
<comment type="similarity">
    <text evidence="2 9">Belongs to the Antp homeobox family.</text>
</comment>
<dbReference type="PROSITE" id="PS50071">
    <property type="entry name" value="HOMEOBOX_2"/>
    <property type="match status" value="1"/>
</dbReference>
<feature type="region of interest" description="Disordered" evidence="10">
    <location>
        <begin position="128"/>
        <end position="181"/>
    </location>
</feature>
<evidence type="ECO:0000256" key="4">
    <source>
        <dbReference type="ARBA" id="ARBA00023125"/>
    </source>
</evidence>
<dbReference type="PANTHER" id="PTHR45659">
    <property type="entry name" value="HOMEOBOX PROTEIN HOX"/>
    <property type="match status" value="1"/>
</dbReference>
<dbReference type="GO" id="GO:0000981">
    <property type="term" value="F:DNA-binding transcription factor activity, RNA polymerase II-specific"/>
    <property type="evidence" value="ECO:0007669"/>
    <property type="project" value="InterPro"/>
</dbReference>
<evidence type="ECO:0000256" key="8">
    <source>
        <dbReference type="RuleBase" id="RU000682"/>
    </source>
</evidence>
<dbReference type="InterPro" id="IPR017970">
    <property type="entry name" value="Homeobox_CS"/>
</dbReference>
<sequence length="325" mass="36979">MTSFSNNTPANGFVNTMDSDEFFHPELKNTDYAYTHQYMPQYPRYHQAYSTSRFDVPCNLTPPQPDRTSPYDFTYCGGTPRYGHIANAPLVQYPYDVSHCNQNFYQHSNVMPCRPDLNSSSTFVETSDFDSNKINSPPFTPPNNSQYENVPSSIVPPTPPESNTSSTGVSTSPVVDQKTVPNATESVFPWMKTNSSASSGTKRSRQTYTRFQTLELEKEFHFNQYLTRRRRIEIAHTLGLTERQIKIWFQNRRMKAKKENKFPSPTSSSLASPTNLLSNQNSNSSDTEVTHTTSNILHMNGSHSNMHPVQSKDGLFYFSQQDVAR</sequence>
<keyword evidence="3" id="KW-0217">Developmental protein</keyword>
<dbReference type="AlphaFoldDB" id="A0A4Y2KC57"/>
<dbReference type="GO" id="GO:0000978">
    <property type="term" value="F:RNA polymerase II cis-regulatory region sequence-specific DNA binding"/>
    <property type="evidence" value="ECO:0007669"/>
    <property type="project" value="TreeGrafter"/>
</dbReference>
<evidence type="ECO:0000256" key="2">
    <source>
        <dbReference type="ARBA" id="ARBA00009107"/>
    </source>
</evidence>
<evidence type="ECO:0000256" key="3">
    <source>
        <dbReference type="ARBA" id="ARBA00022473"/>
    </source>
</evidence>
<keyword evidence="6 7" id="KW-0539">Nucleus</keyword>
<feature type="compositionally biased region" description="Low complexity" evidence="10">
    <location>
        <begin position="161"/>
        <end position="175"/>
    </location>
</feature>
<name>A0A4Y2KC57_ARAVE</name>
<evidence type="ECO:0000256" key="6">
    <source>
        <dbReference type="ARBA" id="ARBA00023242"/>
    </source>
</evidence>
<dbReference type="Gene3D" id="1.10.10.60">
    <property type="entry name" value="Homeodomain-like"/>
    <property type="match status" value="1"/>
</dbReference>
<evidence type="ECO:0000256" key="7">
    <source>
        <dbReference type="PROSITE-ProRule" id="PRU00108"/>
    </source>
</evidence>
<dbReference type="GO" id="GO:0000122">
    <property type="term" value="P:negative regulation of transcription by RNA polymerase II"/>
    <property type="evidence" value="ECO:0007669"/>
    <property type="project" value="TreeGrafter"/>
</dbReference>
<dbReference type="SUPFAM" id="SSF46689">
    <property type="entry name" value="Homeodomain-like"/>
    <property type="match status" value="1"/>
</dbReference>
<keyword evidence="13" id="KW-1185">Reference proteome</keyword>
<feature type="compositionally biased region" description="Low complexity" evidence="10">
    <location>
        <begin position="263"/>
        <end position="285"/>
    </location>
</feature>
<dbReference type="GO" id="GO:0009952">
    <property type="term" value="P:anterior/posterior pattern specification"/>
    <property type="evidence" value="ECO:0007669"/>
    <property type="project" value="TreeGrafter"/>
</dbReference>
<evidence type="ECO:0000259" key="11">
    <source>
        <dbReference type="PROSITE" id="PS50071"/>
    </source>
</evidence>
<gene>
    <name evidence="12" type="primary">hoxb7-b</name>
    <name evidence="12" type="ORF">AVEN_260425_1</name>
</gene>
<dbReference type="Pfam" id="PF00046">
    <property type="entry name" value="Homeodomain"/>
    <property type="match status" value="1"/>
</dbReference>
<dbReference type="InterPro" id="IPR020479">
    <property type="entry name" value="HD_metazoa"/>
</dbReference>
<evidence type="ECO:0000256" key="1">
    <source>
        <dbReference type="ARBA" id="ARBA00004123"/>
    </source>
</evidence>
<feature type="domain" description="Homeobox" evidence="11">
    <location>
        <begin position="199"/>
        <end position="259"/>
    </location>
</feature>
<dbReference type="Proteomes" id="UP000499080">
    <property type="component" value="Unassembled WGS sequence"/>
</dbReference>
<reference evidence="12 13" key="1">
    <citation type="journal article" date="2019" name="Sci. Rep.">
        <title>Orb-weaving spider Araneus ventricosus genome elucidates the spidroin gene catalogue.</title>
        <authorList>
            <person name="Kono N."/>
            <person name="Nakamura H."/>
            <person name="Ohtoshi R."/>
            <person name="Moran D.A.P."/>
            <person name="Shinohara A."/>
            <person name="Yoshida Y."/>
            <person name="Fujiwara M."/>
            <person name="Mori M."/>
            <person name="Tomita M."/>
            <person name="Arakawa K."/>
        </authorList>
    </citation>
    <scope>NUCLEOTIDE SEQUENCE [LARGE SCALE GENOMIC DNA]</scope>
</reference>
<dbReference type="PROSITE" id="PS00027">
    <property type="entry name" value="HOMEOBOX_1"/>
    <property type="match status" value="1"/>
</dbReference>
<dbReference type="PANTHER" id="PTHR45659:SF4">
    <property type="entry name" value="HOMEOBOX PROTEIN ABDOMINAL-A"/>
    <property type="match status" value="1"/>
</dbReference>
<dbReference type="InterPro" id="IPR050296">
    <property type="entry name" value="Antp_homeobox"/>
</dbReference>
<keyword evidence="5 7" id="KW-0371">Homeobox</keyword>
<evidence type="ECO:0000256" key="9">
    <source>
        <dbReference type="RuleBase" id="RU004442"/>
    </source>
</evidence>
<accession>A0A4Y2KC57</accession>
<comment type="caution">
    <text evidence="12">The sequence shown here is derived from an EMBL/GenBank/DDBJ whole genome shotgun (WGS) entry which is preliminary data.</text>
</comment>
<dbReference type="InterPro" id="IPR001827">
    <property type="entry name" value="Homeobox_Antennapedia_CS"/>
</dbReference>
<dbReference type="SMART" id="SM00389">
    <property type="entry name" value="HOX"/>
    <property type="match status" value="1"/>
</dbReference>
<feature type="compositionally biased region" description="Polar residues" evidence="10">
    <location>
        <begin position="132"/>
        <end position="152"/>
    </location>
</feature>
<dbReference type="FunFam" id="1.10.10.60:FF:000017">
    <property type="entry name" value="Homeobox protein antennapedia"/>
    <property type="match status" value="1"/>
</dbReference>
<comment type="subcellular location">
    <subcellularLocation>
        <location evidence="1 7 8">Nucleus</location>
    </subcellularLocation>
</comment>
<dbReference type="PRINTS" id="PR00031">
    <property type="entry name" value="HTHREPRESSR"/>
</dbReference>
<dbReference type="InterPro" id="IPR009057">
    <property type="entry name" value="Homeodomain-like_sf"/>
</dbReference>
<organism evidence="12 13">
    <name type="scientific">Araneus ventricosus</name>
    <name type="common">Orbweaver spider</name>
    <name type="synonym">Epeira ventricosa</name>
    <dbReference type="NCBI Taxonomy" id="182803"/>
    <lineage>
        <taxon>Eukaryota</taxon>
        <taxon>Metazoa</taxon>
        <taxon>Ecdysozoa</taxon>
        <taxon>Arthropoda</taxon>
        <taxon>Chelicerata</taxon>
        <taxon>Arachnida</taxon>
        <taxon>Araneae</taxon>
        <taxon>Araneomorphae</taxon>
        <taxon>Entelegynae</taxon>
        <taxon>Araneoidea</taxon>
        <taxon>Araneidae</taxon>
        <taxon>Araneus</taxon>
    </lineage>
</organism>
<keyword evidence="4 7" id="KW-0238">DNA-binding</keyword>
<dbReference type="InterPro" id="IPR000047">
    <property type="entry name" value="HTH_motif"/>
</dbReference>
<dbReference type="InterPro" id="IPR017995">
    <property type="entry name" value="Homeobox_antennapedia"/>
</dbReference>